<dbReference type="Gene3D" id="2.60.40.10">
    <property type="entry name" value="Immunoglobulins"/>
    <property type="match status" value="2"/>
</dbReference>
<keyword evidence="1" id="KW-0677">Repeat</keyword>
<evidence type="ECO:0000259" key="3">
    <source>
        <dbReference type="PROSITE" id="PS50835"/>
    </source>
</evidence>
<dbReference type="CDD" id="cd00063">
    <property type="entry name" value="FN3"/>
    <property type="match status" value="1"/>
</dbReference>
<dbReference type="Pfam" id="PF00041">
    <property type="entry name" value="fn3"/>
    <property type="match status" value="1"/>
</dbReference>
<keyword evidence="2" id="KW-0393">Immunoglobulin domain</keyword>
<dbReference type="PRINTS" id="PR00014">
    <property type="entry name" value="FNTYPEIII"/>
</dbReference>
<dbReference type="InterPro" id="IPR036179">
    <property type="entry name" value="Ig-like_dom_sf"/>
</dbReference>
<dbReference type="PROSITE" id="PS50835">
    <property type="entry name" value="IG_LIKE"/>
    <property type="match status" value="1"/>
</dbReference>
<dbReference type="InterPro" id="IPR036116">
    <property type="entry name" value="FN3_sf"/>
</dbReference>
<dbReference type="InterPro" id="IPR007110">
    <property type="entry name" value="Ig-like_dom"/>
</dbReference>
<organism evidence="5 6">
    <name type="scientific">Callosobruchus maculatus</name>
    <name type="common">Southern cowpea weevil</name>
    <name type="synonym">Pulse bruchid</name>
    <dbReference type="NCBI Taxonomy" id="64391"/>
    <lineage>
        <taxon>Eukaryota</taxon>
        <taxon>Metazoa</taxon>
        <taxon>Ecdysozoa</taxon>
        <taxon>Arthropoda</taxon>
        <taxon>Hexapoda</taxon>
        <taxon>Insecta</taxon>
        <taxon>Pterygota</taxon>
        <taxon>Neoptera</taxon>
        <taxon>Endopterygota</taxon>
        <taxon>Coleoptera</taxon>
        <taxon>Polyphaga</taxon>
        <taxon>Cucujiformia</taxon>
        <taxon>Chrysomeloidea</taxon>
        <taxon>Chrysomelidae</taxon>
        <taxon>Bruchinae</taxon>
        <taxon>Bruchini</taxon>
        <taxon>Callosobruchus</taxon>
    </lineage>
</organism>
<dbReference type="PROSITE" id="PS50853">
    <property type="entry name" value="FN3"/>
    <property type="match status" value="1"/>
</dbReference>
<reference evidence="5 6" key="1">
    <citation type="submission" date="2019-01" db="EMBL/GenBank/DDBJ databases">
        <authorList>
            <person name="Sayadi A."/>
        </authorList>
    </citation>
    <scope>NUCLEOTIDE SEQUENCE [LARGE SCALE GENOMIC DNA]</scope>
</reference>
<accession>A0A653BSK6</accession>
<dbReference type="InterPro" id="IPR013098">
    <property type="entry name" value="Ig_I-set"/>
</dbReference>
<gene>
    <name evidence="5" type="ORF">CALMAC_LOCUS3403</name>
</gene>
<dbReference type="Proteomes" id="UP000410492">
    <property type="component" value="Unassembled WGS sequence"/>
</dbReference>
<dbReference type="FunFam" id="2.60.40.10:FF:000567">
    <property type="entry name" value="Uncharacterized protein, isoform G"/>
    <property type="match status" value="1"/>
</dbReference>
<evidence type="ECO:0000313" key="6">
    <source>
        <dbReference type="Proteomes" id="UP000410492"/>
    </source>
</evidence>
<dbReference type="InterPro" id="IPR013783">
    <property type="entry name" value="Ig-like_fold"/>
</dbReference>
<sequence length="213" mass="23806">MVLFRVITLCSFEDEPGKPGTPEITDYDNKGVNLKWTPPANDGGAPIEKYIIEKKDKFKPDWEKATEVPGDALEARVEDLKERGEYQFRVIAVNKAGPGKPSDASAMQIIKHRALKPRIDRTNLKPIIVRAGKAIKYDVDVRGEPPPTCTWYHVDTEVKSEGVVEIINVDYNTKLNITNSVRKHTGVYKIKAVNEHGSDEAEVEVTVLALGPW</sequence>
<dbReference type="GO" id="GO:0030154">
    <property type="term" value="P:cell differentiation"/>
    <property type="evidence" value="ECO:0007669"/>
    <property type="project" value="UniProtKB-ARBA"/>
</dbReference>
<dbReference type="FunFam" id="2.60.40.10:FF:000056">
    <property type="entry name" value="twitchin isoform X4"/>
    <property type="match status" value="1"/>
</dbReference>
<proteinExistence type="predicted"/>
<dbReference type="SUPFAM" id="SSF48726">
    <property type="entry name" value="Immunoglobulin"/>
    <property type="match status" value="1"/>
</dbReference>
<evidence type="ECO:0000256" key="1">
    <source>
        <dbReference type="ARBA" id="ARBA00022737"/>
    </source>
</evidence>
<dbReference type="OrthoDB" id="6728074at2759"/>
<dbReference type="Pfam" id="PF07679">
    <property type="entry name" value="I-set"/>
    <property type="match status" value="1"/>
</dbReference>
<evidence type="ECO:0000259" key="4">
    <source>
        <dbReference type="PROSITE" id="PS50853"/>
    </source>
</evidence>
<evidence type="ECO:0000313" key="5">
    <source>
        <dbReference type="EMBL" id="VEN38543.1"/>
    </source>
</evidence>
<keyword evidence="6" id="KW-1185">Reference proteome</keyword>
<dbReference type="PANTHER" id="PTHR14340">
    <property type="entry name" value="MICROFIBRIL-ASSOCIATED GLYCOPROTEIN 3"/>
    <property type="match status" value="1"/>
</dbReference>
<protein>
    <recommendedName>
        <fullName evidence="7">Fibronectin type-III domain-containing protein</fullName>
    </recommendedName>
</protein>
<name>A0A653BSK6_CALMS</name>
<dbReference type="GO" id="GO:0030017">
    <property type="term" value="C:sarcomere"/>
    <property type="evidence" value="ECO:0007669"/>
    <property type="project" value="UniProtKB-ARBA"/>
</dbReference>
<dbReference type="AlphaFoldDB" id="A0A653BSK6"/>
<dbReference type="GO" id="GO:0009653">
    <property type="term" value="P:anatomical structure morphogenesis"/>
    <property type="evidence" value="ECO:0007669"/>
    <property type="project" value="UniProtKB-ARBA"/>
</dbReference>
<dbReference type="PANTHER" id="PTHR14340:SF9">
    <property type="entry name" value="FIBRONECTIN TYPE-III DOMAIN-CONTAINING PROTEIN"/>
    <property type="match status" value="1"/>
</dbReference>
<evidence type="ECO:0008006" key="7">
    <source>
        <dbReference type="Google" id="ProtNLM"/>
    </source>
</evidence>
<dbReference type="InterPro" id="IPR003961">
    <property type="entry name" value="FN3_dom"/>
</dbReference>
<dbReference type="SMART" id="SM00409">
    <property type="entry name" value="IG"/>
    <property type="match status" value="1"/>
</dbReference>
<feature type="domain" description="Fibronectin type-III" evidence="4">
    <location>
        <begin position="18"/>
        <end position="113"/>
    </location>
</feature>
<dbReference type="SUPFAM" id="SSF49265">
    <property type="entry name" value="Fibronectin type III"/>
    <property type="match status" value="1"/>
</dbReference>
<dbReference type="EMBL" id="CAACVG010004627">
    <property type="protein sequence ID" value="VEN38543.1"/>
    <property type="molecule type" value="Genomic_DNA"/>
</dbReference>
<dbReference type="SMART" id="SM00060">
    <property type="entry name" value="FN3"/>
    <property type="match status" value="1"/>
</dbReference>
<dbReference type="InterPro" id="IPR003599">
    <property type="entry name" value="Ig_sub"/>
</dbReference>
<evidence type="ECO:0000256" key="2">
    <source>
        <dbReference type="ARBA" id="ARBA00023319"/>
    </source>
</evidence>
<feature type="domain" description="Ig-like" evidence="3">
    <location>
        <begin position="117"/>
        <end position="206"/>
    </location>
</feature>